<protein>
    <recommendedName>
        <fullName evidence="4">HTH araC/xylS-type domain-containing protein</fullName>
    </recommendedName>
</protein>
<comment type="caution">
    <text evidence="5">The sequence shown here is derived from an EMBL/GenBank/DDBJ whole genome shotgun (WGS) entry which is preliminary data.</text>
</comment>
<dbReference type="InterPro" id="IPR050204">
    <property type="entry name" value="AraC_XylS_family_regulators"/>
</dbReference>
<dbReference type="SMART" id="SM00342">
    <property type="entry name" value="HTH_ARAC"/>
    <property type="match status" value="1"/>
</dbReference>
<reference evidence="5" key="2">
    <citation type="submission" date="2020-09" db="EMBL/GenBank/DDBJ databases">
        <authorList>
            <person name="Sun Q."/>
            <person name="Ohkuma M."/>
        </authorList>
    </citation>
    <scope>NUCLEOTIDE SEQUENCE</scope>
    <source>
        <strain evidence="5">JCM 4784</strain>
    </source>
</reference>
<dbReference type="PANTHER" id="PTHR46796">
    <property type="entry name" value="HTH-TYPE TRANSCRIPTIONAL ACTIVATOR RHAS-RELATED"/>
    <property type="match status" value="1"/>
</dbReference>
<reference evidence="5" key="1">
    <citation type="journal article" date="2014" name="Int. J. Syst. Evol. Microbiol.">
        <title>Complete genome sequence of Corynebacterium casei LMG S-19264T (=DSM 44701T), isolated from a smear-ripened cheese.</title>
        <authorList>
            <consortium name="US DOE Joint Genome Institute (JGI-PGF)"/>
            <person name="Walter F."/>
            <person name="Albersmeier A."/>
            <person name="Kalinowski J."/>
            <person name="Ruckert C."/>
        </authorList>
    </citation>
    <scope>NUCLEOTIDE SEQUENCE</scope>
    <source>
        <strain evidence="5">JCM 4784</strain>
    </source>
</reference>
<dbReference type="RefSeq" id="WP_190135122.1">
    <property type="nucleotide sequence ID" value="NZ_BNBT01000015.1"/>
</dbReference>
<evidence type="ECO:0000259" key="4">
    <source>
        <dbReference type="PROSITE" id="PS01124"/>
    </source>
</evidence>
<proteinExistence type="predicted"/>
<evidence type="ECO:0000313" key="6">
    <source>
        <dbReference type="Proteomes" id="UP000608024"/>
    </source>
</evidence>
<dbReference type="Gene3D" id="1.10.10.60">
    <property type="entry name" value="Homeodomain-like"/>
    <property type="match status" value="1"/>
</dbReference>
<dbReference type="PANTHER" id="PTHR46796:SF12">
    <property type="entry name" value="HTH-TYPE DNA-BINDING TRANSCRIPTIONAL ACTIVATOR EUTR"/>
    <property type="match status" value="1"/>
</dbReference>
<evidence type="ECO:0000313" key="5">
    <source>
        <dbReference type="EMBL" id="GHE47139.1"/>
    </source>
</evidence>
<keyword evidence="1" id="KW-0805">Transcription regulation</keyword>
<dbReference type="EMBL" id="BNBT01000015">
    <property type="protein sequence ID" value="GHE47139.1"/>
    <property type="molecule type" value="Genomic_DNA"/>
</dbReference>
<sequence>MEAFDFDSDSLELTEEFLSRVYTRMHLRSDTEHTRIHVTRDVLGQLALDRLDVTYGMAHQAEPIGKILVCSVHSGGIVRQYFPNGDEGTFGPGDLFLYTPHNRSYEGVIHHARYDILTLEPDILSKVAAASPGRTPDRVRLTDDKPVSPAAGRHLKRAMSYLLQSVRGRSDTPQHDLFASTACQYVAAGVLNTFPSNALTDPTIEDRHDAHPATLRRAVAFIDEHAHTDISVADIAAAVSVSIRTLQLAFRRHMNTTPMSYLRRTRLAHAHADLMAADATTGVTVAAVATRWGFHQPYRFTRTYHAAYGRTPQQTLRDHHA</sequence>
<evidence type="ECO:0000256" key="1">
    <source>
        <dbReference type="ARBA" id="ARBA00023015"/>
    </source>
</evidence>
<evidence type="ECO:0000256" key="3">
    <source>
        <dbReference type="ARBA" id="ARBA00023163"/>
    </source>
</evidence>
<dbReference type="GO" id="GO:0003700">
    <property type="term" value="F:DNA-binding transcription factor activity"/>
    <property type="evidence" value="ECO:0007669"/>
    <property type="project" value="InterPro"/>
</dbReference>
<dbReference type="PROSITE" id="PS01124">
    <property type="entry name" value="HTH_ARAC_FAMILY_2"/>
    <property type="match status" value="1"/>
</dbReference>
<keyword evidence="6" id="KW-1185">Reference proteome</keyword>
<organism evidence="5 6">
    <name type="scientific">Streptomyces longispororuber</name>
    <dbReference type="NCBI Taxonomy" id="68230"/>
    <lineage>
        <taxon>Bacteria</taxon>
        <taxon>Bacillati</taxon>
        <taxon>Actinomycetota</taxon>
        <taxon>Actinomycetes</taxon>
        <taxon>Kitasatosporales</taxon>
        <taxon>Streptomycetaceae</taxon>
        <taxon>Streptomyces</taxon>
    </lineage>
</organism>
<dbReference type="Pfam" id="PF12833">
    <property type="entry name" value="HTH_18"/>
    <property type="match status" value="1"/>
</dbReference>
<name>A0A918ZEF0_9ACTN</name>
<dbReference type="AlphaFoldDB" id="A0A918ZEF0"/>
<dbReference type="GO" id="GO:0043565">
    <property type="term" value="F:sequence-specific DNA binding"/>
    <property type="evidence" value="ECO:0007669"/>
    <property type="project" value="InterPro"/>
</dbReference>
<dbReference type="SUPFAM" id="SSF46689">
    <property type="entry name" value="Homeodomain-like"/>
    <property type="match status" value="2"/>
</dbReference>
<accession>A0A918ZEF0</accession>
<dbReference type="InterPro" id="IPR009057">
    <property type="entry name" value="Homeodomain-like_sf"/>
</dbReference>
<dbReference type="Proteomes" id="UP000608024">
    <property type="component" value="Unassembled WGS sequence"/>
</dbReference>
<gene>
    <name evidence="5" type="ORF">GCM10018785_15990</name>
</gene>
<keyword evidence="2" id="KW-0238">DNA-binding</keyword>
<evidence type="ECO:0000256" key="2">
    <source>
        <dbReference type="ARBA" id="ARBA00023125"/>
    </source>
</evidence>
<feature type="domain" description="HTH araC/xylS-type" evidence="4">
    <location>
        <begin position="216"/>
        <end position="318"/>
    </location>
</feature>
<dbReference type="InterPro" id="IPR018060">
    <property type="entry name" value="HTH_AraC"/>
</dbReference>
<keyword evidence="3" id="KW-0804">Transcription</keyword>